<keyword evidence="3" id="KW-1185">Reference proteome</keyword>
<proteinExistence type="predicted"/>
<feature type="region of interest" description="Disordered" evidence="1">
    <location>
        <begin position="41"/>
        <end position="77"/>
    </location>
</feature>
<feature type="compositionally biased region" description="Polar residues" evidence="1">
    <location>
        <begin position="360"/>
        <end position="375"/>
    </location>
</feature>
<evidence type="ECO:0000313" key="3">
    <source>
        <dbReference type="Proteomes" id="UP001320245"/>
    </source>
</evidence>
<feature type="compositionally biased region" description="Acidic residues" evidence="1">
    <location>
        <begin position="426"/>
        <end position="437"/>
    </location>
</feature>
<protein>
    <submittedName>
        <fullName evidence="2">Uncharacterized protein</fullName>
    </submittedName>
</protein>
<feature type="compositionally biased region" description="Basic and acidic residues" evidence="1">
    <location>
        <begin position="41"/>
        <end position="53"/>
    </location>
</feature>
<feature type="region of interest" description="Disordered" evidence="1">
    <location>
        <begin position="323"/>
        <end position="490"/>
    </location>
</feature>
<dbReference type="AlphaFoldDB" id="A0AAN9UKF2"/>
<feature type="region of interest" description="Disordered" evidence="1">
    <location>
        <begin position="1"/>
        <end position="26"/>
    </location>
</feature>
<feature type="compositionally biased region" description="Basic and acidic residues" evidence="1">
    <location>
        <begin position="400"/>
        <end position="410"/>
    </location>
</feature>
<reference evidence="2 3" key="1">
    <citation type="journal article" date="2023" name="PLoS ONE">
        <title>Cytospora paraplurivora sp. nov. isolated from orchards with fruit tree decline syndrome in Ontario, Canada.</title>
        <authorList>
            <person name="Ilyukhin E."/>
            <person name="Nguyen H.D.T."/>
            <person name="Castle A.J."/>
            <person name="Ellouze W."/>
        </authorList>
    </citation>
    <scope>NUCLEOTIDE SEQUENCE [LARGE SCALE GENOMIC DNA]</scope>
    <source>
        <strain evidence="2 3">FDS-564</strain>
    </source>
</reference>
<name>A0AAN9UKF2_9PEZI</name>
<organism evidence="2 3">
    <name type="scientific">Cytospora paraplurivora</name>
    <dbReference type="NCBI Taxonomy" id="2898453"/>
    <lineage>
        <taxon>Eukaryota</taxon>
        <taxon>Fungi</taxon>
        <taxon>Dikarya</taxon>
        <taxon>Ascomycota</taxon>
        <taxon>Pezizomycotina</taxon>
        <taxon>Sordariomycetes</taxon>
        <taxon>Sordariomycetidae</taxon>
        <taxon>Diaporthales</taxon>
        <taxon>Cytosporaceae</taxon>
        <taxon>Cytospora</taxon>
    </lineage>
</organism>
<feature type="compositionally biased region" description="Polar residues" evidence="1">
    <location>
        <begin position="260"/>
        <end position="283"/>
    </location>
</feature>
<evidence type="ECO:0000313" key="2">
    <source>
        <dbReference type="EMBL" id="KAK7748557.1"/>
    </source>
</evidence>
<sequence length="540" mass="58479">MESLAPKPSGLDLHHRHGTFTPPPLKRILPLRIMKRPDSCCDLRRHNADDRSPRTCSQETDESCGSAPEPPDGEQQLTIPKIRGSRSSRVFGGLDDVDEDPVPLGREPYVAKDEVEALSILVPDVRVTPDTKFVDYGYHNFWVAIEIEGKGDCGFLYDIKVDVEATTHSSVLEVIENYSAPSTLAHGSRLLVLANVELRLPNYSRLMGHVRSHSDELMEDLEHQLGSAACDYLRVNLVYQHTAFPSKPDPDVDPPDPDDFSSNTDTGVTESQTKLRSTFTASITRHDSASPWSPPPAHAPAPAPSRLAGIGLHAADELLQTKLARRNTAAPRRTTYLARPGGAGGGPGNHDRSDSYIDRYNSNNKNYNSIVSSPTRRGREPAMSSSSSSSSLRRGAARLVVDENEREREGQGQGQGQGQRRRGGGCDDDDDVDDDGGGVDTAPRIWARLRRCSGMSGSNSNNKGNKDGDSGDYRGATVSGGDGGSKASLTNVTNHQTAGFVGEMLDRRRGGMIRKGSGGGGKGRRVGSSERWGFGNWWAS</sequence>
<feature type="compositionally biased region" description="Pro residues" evidence="1">
    <location>
        <begin position="292"/>
        <end position="303"/>
    </location>
</feature>
<accession>A0AAN9UKF2</accession>
<dbReference type="EMBL" id="JAJSPL020000002">
    <property type="protein sequence ID" value="KAK7748557.1"/>
    <property type="molecule type" value="Genomic_DNA"/>
</dbReference>
<evidence type="ECO:0000256" key="1">
    <source>
        <dbReference type="SAM" id="MobiDB-lite"/>
    </source>
</evidence>
<comment type="caution">
    <text evidence="2">The sequence shown here is derived from an EMBL/GenBank/DDBJ whole genome shotgun (WGS) entry which is preliminary data.</text>
</comment>
<dbReference type="Proteomes" id="UP001320245">
    <property type="component" value="Unassembled WGS sequence"/>
</dbReference>
<feature type="compositionally biased region" description="Low complexity" evidence="1">
    <location>
        <begin position="326"/>
        <end position="335"/>
    </location>
</feature>
<gene>
    <name evidence="2" type="ORF">SLS53_000577</name>
</gene>
<feature type="region of interest" description="Disordered" evidence="1">
    <location>
        <begin position="245"/>
        <end position="306"/>
    </location>
</feature>